<dbReference type="RefSeq" id="WP_174266744.1">
    <property type="nucleotide sequence ID" value="NZ_AP022588.1"/>
</dbReference>
<evidence type="ECO:0000313" key="4">
    <source>
        <dbReference type="Proteomes" id="UP000467193"/>
    </source>
</evidence>
<feature type="region of interest" description="Disordered" evidence="1">
    <location>
        <begin position="353"/>
        <end position="383"/>
    </location>
</feature>
<feature type="domain" description="DUF3644" evidence="2">
    <location>
        <begin position="10"/>
        <end position="195"/>
    </location>
</feature>
<gene>
    <name evidence="3" type="ORF">MSEDJ_04400</name>
</gene>
<dbReference type="Pfam" id="PF12358">
    <property type="entry name" value="DUF3644"/>
    <property type="match status" value="1"/>
</dbReference>
<accession>A0A7I7QJA1</accession>
<sequence>MAPPTRFMQMVESSRDEASLAVRLYNNPSEARSFEGFVVHMHLAWLYLLHAELTRDGVDYRYWHQQGRSRRLERVDGEPKRWELAKSMRYRWPNEKDPVRANLMFFIGLRNKFEHRYARQQEALTAVVGGQVQALLLNYEEEVTSQFGVELSLATRLRFPVFIGSFTDEGERTLRRLRAQLPATLRTFISEYDAGLDDSITSDSRYELRLRVIQELAPKDPDALAVQFTRYDDMDDEQRAIVEAIGKKGHVVVRERQRGVVGHGLMKPTRAAKVVQDRIPFLFSTGHFTNAWKRLGVRPPVGSPHPEKTDEKYCLYDERHKDYGYTQAYVEKLVRECDTEEGFRKVLGTAPRDKETGTWVGEPPPNATPPWIRKTAPPIIEER</sequence>
<dbReference type="InterPro" id="IPR022104">
    <property type="entry name" value="DUF3644"/>
</dbReference>
<proteinExistence type="predicted"/>
<dbReference type="EMBL" id="AP022588">
    <property type="protein sequence ID" value="BBY26344.1"/>
    <property type="molecule type" value="Genomic_DNA"/>
</dbReference>
<evidence type="ECO:0000259" key="2">
    <source>
        <dbReference type="Pfam" id="PF12358"/>
    </source>
</evidence>
<evidence type="ECO:0000313" key="3">
    <source>
        <dbReference type="EMBL" id="BBY26344.1"/>
    </source>
</evidence>
<reference evidence="3 4" key="1">
    <citation type="journal article" date="2019" name="Emerg. Microbes Infect.">
        <title>Comprehensive subspecies identification of 175 nontuberculous mycobacteria species based on 7547 genomic profiles.</title>
        <authorList>
            <person name="Matsumoto Y."/>
            <person name="Kinjo T."/>
            <person name="Motooka D."/>
            <person name="Nabeya D."/>
            <person name="Jung N."/>
            <person name="Uechi K."/>
            <person name="Horii T."/>
            <person name="Iida T."/>
            <person name="Fujita J."/>
            <person name="Nakamura S."/>
        </authorList>
    </citation>
    <scope>NUCLEOTIDE SEQUENCE [LARGE SCALE GENOMIC DNA]</scope>
    <source>
        <strain evidence="3 4">JCM 17899</strain>
    </source>
</reference>
<keyword evidence="4" id="KW-1185">Reference proteome</keyword>
<evidence type="ECO:0000256" key="1">
    <source>
        <dbReference type="SAM" id="MobiDB-lite"/>
    </source>
</evidence>
<dbReference type="AlphaFoldDB" id="A0A7I7QJA1"/>
<protein>
    <recommendedName>
        <fullName evidence="2">DUF3644 domain-containing protein</fullName>
    </recommendedName>
</protein>
<dbReference type="KEGG" id="msei:MSEDJ_04400"/>
<organism evidence="3 4">
    <name type="scientific">Mycolicibacterium sediminis</name>
    <dbReference type="NCBI Taxonomy" id="1286180"/>
    <lineage>
        <taxon>Bacteria</taxon>
        <taxon>Bacillati</taxon>
        <taxon>Actinomycetota</taxon>
        <taxon>Actinomycetes</taxon>
        <taxon>Mycobacteriales</taxon>
        <taxon>Mycobacteriaceae</taxon>
        <taxon>Mycolicibacterium</taxon>
    </lineage>
</organism>
<name>A0A7I7QJA1_9MYCO</name>
<dbReference type="Proteomes" id="UP000467193">
    <property type="component" value="Chromosome"/>
</dbReference>